<organism evidence="2 3">
    <name type="scientific">Streptomyces guryensis</name>
    <dbReference type="NCBI Taxonomy" id="2886947"/>
    <lineage>
        <taxon>Bacteria</taxon>
        <taxon>Bacillati</taxon>
        <taxon>Actinomycetota</taxon>
        <taxon>Actinomycetes</taxon>
        <taxon>Kitasatosporales</taxon>
        <taxon>Streptomycetaceae</taxon>
        <taxon>Streptomyces</taxon>
    </lineage>
</organism>
<evidence type="ECO:0000256" key="1">
    <source>
        <dbReference type="SAM" id="MobiDB-lite"/>
    </source>
</evidence>
<name>A0A9Q3VUX7_9ACTN</name>
<dbReference type="AlphaFoldDB" id="A0A9Q3VUX7"/>
<comment type="caution">
    <text evidence="2">The sequence shown here is derived from an EMBL/GenBank/DDBJ whole genome shotgun (WGS) entry which is preliminary data.</text>
</comment>
<sequence length="46" mass="4730">MGPDSDRQEAEQTAEARGGSGQSVSNPSQIRSVMLKAVVAAGSRRG</sequence>
<dbReference type="EMBL" id="JAJSBI010000040">
    <property type="protein sequence ID" value="MCD9880458.1"/>
    <property type="molecule type" value="Genomic_DNA"/>
</dbReference>
<reference evidence="2" key="1">
    <citation type="submission" date="2021-12" db="EMBL/GenBank/DDBJ databases">
        <authorList>
            <person name="Lee J.-H."/>
            <person name="Kim S.-B."/>
        </authorList>
    </citation>
    <scope>NUCLEOTIDE SEQUENCE</scope>
    <source>
        <strain evidence="2">NR30</strain>
    </source>
</reference>
<evidence type="ECO:0000313" key="3">
    <source>
        <dbReference type="Proteomes" id="UP001108029"/>
    </source>
</evidence>
<protein>
    <submittedName>
        <fullName evidence="2">Uncharacterized protein</fullName>
    </submittedName>
</protein>
<accession>A0A9Q3VUX7</accession>
<feature type="compositionally biased region" description="Basic and acidic residues" evidence="1">
    <location>
        <begin position="1"/>
        <end position="10"/>
    </location>
</feature>
<dbReference type="Proteomes" id="UP001108029">
    <property type="component" value="Unassembled WGS sequence"/>
</dbReference>
<feature type="region of interest" description="Disordered" evidence="1">
    <location>
        <begin position="1"/>
        <end position="29"/>
    </location>
</feature>
<dbReference type="RefSeq" id="WP_232655422.1">
    <property type="nucleotide sequence ID" value="NZ_JAJSBI010000040.1"/>
</dbReference>
<evidence type="ECO:0000313" key="2">
    <source>
        <dbReference type="EMBL" id="MCD9880458.1"/>
    </source>
</evidence>
<proteinExistence type="predicted"/>
<keyword evidence="3" id="KW-1185">Reference proteome</keyword>
<gene>
    <name evidence="2" type="ORF">LJ657_44310</name>
</gene>